<dbReference type="InterPro" id="IPR011201">
    <property type="entry name" value="Zinc-ribbon_6_bact"/>
</dbReference>
<dbReference type="Proteomes" id="UP000515811">
    <property type="component" value="Chromosome"/>
</dbReference>
<keyword evidence="3" id="KW-1185">Reference proteome</keyword>
<evidence type="ECO:0000259" key="1">
    <source>
        <dbReference type="Pfam" id="PF10005"/>
    </source>
</evidence>
<dbReference type="PIRSF" id="PIRSF012641">
    <property type="entry name" value="UCP012641"/>
    <property type="match status" value="1"/>
</dbReference>
<organism evidence="2 3">
    <name type="scientific">Diaphorobacter ruginosibacter</name>
    <dbReference type="NCBI Taxonomy" id="1715720"/>
    <lineage>
        <taxon>Bacteria</taxon>
        <taxon>Pseudomonadati</taxon>
        <taxon>Pseudomonadota</taxon>
        <taxon>Betaproteobacteria</taxon>
        <taxon>Burkholderiales</taxon>
        <taxon>Comamonadaceae</taxon>
        <taxon>Diaphorobacter</taxon>
    </lineage>
</organism>
<dbReference type="RefSeq" id="WP_187596816.1">
    <property type="nucleotide sequence ID" value="NZ_CP060714.1"/>
</dbReference>
<dbReference type="EMBL" id="CP060714">
    <property type="protein sequence ID" value="QNN56550.1"/>
    <property type="molecule type" value="Genomic_DNA"/>
</dbReference>
<dbReference type="KEGG" id="drg:H9K76_18750"/>
<reference evidence="2 3" key="1">
    <citation type="submission" date="2020-08" db="EMBL/GenBank/DDBJ databases">
        <title>Genome sequence of Diaphorobacter ruginosibacter DSM 27467T.</title>
        <authorList>
            <person name="Hyun D.-W."/>
            <person name="Bae J.-W."/>
        </authorList>
    </citation>
    <scope>NUCLEOTIDE SEQUENCE [LARGE SCALE GENOMIC DNA]</scope>
    <source>
        <strain evidence="2 3">DSM 27467</strain>
    </source>
</reference>
<dbReference type="Pfam" id="PF10005">
    <property type="entry name" value="Zn_ribbon_DZR_6"/>
    <property type="match status" value="1"/>
</dbReference>
<dbReference type="Pfam" id="PF15887">
    <property type="entry name" value="Peptidase_Mx"/>
    <property type="match status" value="1"/>
</dbReference>
<evidence type="ECO:0000313" key="3">
    <source>
        <dbReference type="Proteomes" id="UP000515811"/>
    </source>
</evidence>
<feature type="domain" description="Zinc-ribbon" evidence="1">
    <location>
        <begin position="3"/>
        <end position="123"/>
    </location>
</feature>
<proteinExistence type="predicted"/>
<dbReference type="InterPro" id="IPR031321">
    <property type="entry name" value="UCP012641"/>
</dbReference>
<name>A0A7G9RLS5_9BURK</name>
<sequence length="394" mass="44253">MRLFHCGHCGSLVFFESFQCVHCGSTLAFVREHVDMLALQPAGDEADGLWERRAPRPGLGAVHESTSDSGVSQTEAPYLRYRMCANRTKHQVCNFALIDTPDTPQDALCPACVHTRVLPDLSDPANLRRWSVIEAAKRRLYYIDIRLGIDRLPGETGPIFEFLADVPGSMPVLTGHASGVITLNISEADDDERVRRRVAFHEPYRTLLGHLRHEIGHYFWDVLVARGNRLELFRELFGDERIDYGQALLDYYARTPIPDPLWQDSHVSAYATAHPWEDWAETWAHYLHMVDLLESARSFDTRISVPSPLGDQHFTMVDPFAMPPPSFDSMLSALVPATLLLNSLTRSLGQIDAYPFALSLAAQRKMRFVHEVISERRITTAPAPQQAPPDAAAG</sequence>
<protein>
    <submittedName>
        <fullName evidence="2">Putative zinc-binding metallopeptidase</fullName>
    </submittedName>
</protein>
<gene>
    <name evidence="2" type="ORF">H9K76_18750</name>
</gene>
<dbReference type="AlphaFoldDB" id="A0A7G9RLS5"/>
<accession>A0A7G9RLS5</accession>
<evidence type="ECO:0000313" key="2">
    <source>
        <dbReference type="EMBL" id="QNN56550.1"/>
    </source>
</evidence>